<comment type="subcellular location">
    <subcellularLocation>
        <location evidence="1">Inflammasome</location>
    </subcellularLocation>
</comment>
<evidence type="ECO:0008006" key="12">
    <source>
        <dbReference type="Google" id="ProtNLM"/>
    </source>
</evidence>
<gene>
    <name evidence="10" type="ORF">AB205_0039380</name>
</gene>
<evidence type="ECO:0000256" key="5">
    <source>
        <dbReference type="ARBA" id="ARBA00023198"/>
    </source>
</evidence>
<evidence type="ECO:0000313" key="11">
    <source>
        <dbReference type="Proteomes" id="UP000228934"/>
    </source>
</evidence>
<organism evidence="10 11">
    <name type="scientific">Aquarana catesbeiana</name>
    <name type="common">American bullfrog</name>
    <name type="synonym">Rana catesbeiana</name>
    <dbReference type="NCBI Taxonomy" id="8400"/>
    <lineage>
        <taxon>Eukaryota</taxon>
        <taxon>Metazoa</taxon>
        <taxon>Chordata</taxon>
        <taxon>Craniata</taxon>
        <taxon>Vertebrata</taxon>
        <taxon>Euteleostomi</taxon>
        <taxon>Amphibia</taxon>
        <taxon>Batrachia</taxon>
        <taxon>Anura</taxon>
        <taxon>Neobatrachia</taxon>
        <taxon>Ranoidea</taxon>
        <taxon>Ranidae</taxon>
        <taxon>Aquarana</taxon>
    </lineage>
</organism>
<reference evidence="11" key="1">
    <citation type="journal article" date="2017" name="Nat. Commun.">
        <title>The North American bullfrog draft genome provides insight into hormonal regulation of long noncoding RNA.</title>
        <authorList>
            <person name="Hammond S.A."/>
            <person name="Warren R.L."/>
            <person name="Vandervalk B.P."/>
            <person name="Kucuk E."/>
            <person name="Khan H."/>
            <person name="Gibb E.A."/>
            <person name="Pandoh P."/>
            <person name="Kirk H."/>
            <person name="Zhao Y."/>
            <person name="Jones M."/>
            <person name="Mungall A.J."/>
            <person name="Coope R."/>
            <person name="Pleasance S."/>
            <person name="Moore R.A."/>
            <person name="Holt R.A."/>
            <person name="Round J.M."/>
            <person name="Ohora S."/>
            <person name="Walle B.V."/>
            <person name="Veldhoen N."/>
            <person name="Helbing C.C."/>
            <person name="Birol I."/>
        </authorList>
    </citation>
    <scope>NUCLEOTIDE SEQUENCE [LARGE SCALE GENOMIC DNA]</scope>
</reference>
<dbReference type="EMBL" id="KV934482">
    <property type="protein sequence ID" value="PIO29319.1"/>
    <property type="molecule type" value="Genomic_DNA"/>
</dbReference>
<feature type="region of interest" description="Disordered" evidence="7">
    <location>
        <begin position="98"/>
        <end position="121"/>
    </location>
</feature>
<keyword evidence="11" id="KW-1185">Reference proteome</keyword>
<feature type="domain" description="Pyrin" evidence="9">
    <location>
        <begin position="1"/>
        <end position="92"/>
    </location>
</feature>
<dbReference type="InterPro" id="IPR011029">
    <property type="entry name" value="DEATH-like_dom_sf"/>
</dbReference>
<evidence type="ECO:0000259" key="8">
    <source>
        <dbReference type="PROSITE" id="PS50209"/>
    </source>
</evidence>
<dbReference type="InterPro" id="IPR051249">
    <property type="entry name" value="NLRP_Inflammasome"/>
</dbReference>
<dbReference type="PANTHER" id="PTHR46985:SF2">
    <property type="entry name" value="APOPTOSIS-ASSOCIATED SPECK-LIKE PROTEIN CONTAINING A CARD"/>
    <property type="match status" value="1"/>
</dbReference>
<dbReference type="FunFam" id="1.10.533.10:FF:000013">
    <property type="entry name" value="Apoptosis-associated speck-like protein containing a CARD"/>
    <property type="match status" value="1"/>
</dbReference>
<dbReference type="Pfam" id="PF00619">
    <property type="entry name" value="CARD"/>
    <property type="match status" value="1"/>
</dbReference>
<dbReference type="GO" id="GO:0045087">
    <property type="term" value="P:innate immune response"/>
    <property type="evidence" value="ECO:0007669"/>
    <property type="project" value="UniProtKB-KW"/>
</dbReference>
<evidence type="ECO:0000259" key="9">
    <source>
        <dbReference type="PROSITE" id="PS50824"/>
    </source>
</evidence>
<dbReference type="GO" id="GO:0006954">
    <property type="term" value="P:inflammatory response"/>
    <property type="evidence" value="ECO:0007669"/>
    <property type="project" value="UniProtKB-KW"/>
</dbReference>
<dbReference type="SUPFAM" id="SSF47986">
    <property type="entry name" value="DEATH domain"/>
    <property type="match status" value="2"/>
</dbReference>
<dbReference type="GO" id="GO:0042981">
    <property type="term" value="P:regulation of apoptotic process"/>
    <property type="evidence" value="ECO:0007669"/>
    <property type="project" value="InterPro"/>
</dbReference>
<feature type="domain" description="CARD" evidence="8">
    <location>
        <begin position="118"/>
        <end position="207"/>
    </location>
</feature>
<dbReference type="GO" id="GO:0061702">
    <property type="term" value="C:canonical inflammasome complex"/>
    <property type="evidence" value="ECO:0007669"/>
    <property type="project" value="UniProtKB-SubCell"/>
</dbReference>
<proteinExistence type="predicted"/>
<evidence type="ECO:0000313" key="10">
    <source>
        <dbReference type="EMBL" id="PIO29319.1"/>
    </source>
</evidence>
<evidence type="ECO:0000256" key="1">
    <source>
        <dbReference type="ARBA" id="ARBA00004110"/>
    </source>
</evidence>
<dbReference type="PANTHER" id="PTHR46985">
    <property type="entry name" value="NACHT, LRR AND PYD DOMAINS-CONTAINING PROTEIN 1"/>
    <property type="match status" value="1"/>
</dbReference>
<evidence type="ECO:0000256" key="4">
    <source>
        <dbReference type="ARBA" id="ARBA00022859"/>
    </source>
</evidence>
<sequence length="207" mass="23872">MARTVRDELLAALDDLNEDNFERFCGKIRDWEIERGYRKIPRRMLEKAKTGDVVDQILSHYTNSYGPELTVDVLDAINQKDVALDLKKALEKVKGFTWRKKPEEEPPSTSEDSPSSAPKTQVVHFVDKHRKALIANCALVDPILDGLFSEDLLTQEQYDAIRAEKYSQEKMRKLYEYIKGWPVSGKQTLYNILKEENGPLIKNLEQS</sequence>
<keyword evidence="2" id="KW-0963">Cytoplasm</keyword>
<feature type="compositionally biased region" description="Low complexity" evidence="7">
    <location>
        <begin position="107"/>
        <end position="118"/>
    </location>
</feature>
<dbReference type="InterPro" id="IPR004020">
    <property type="entry name" value="DAPIN"/>
</dbReference>
<keyword evidence="3" id="KW-0399">Innate immunity</keyword>
<evidence type="ECO:0000256" key="3">
    <source>
        <dbReference type="ARBA" id="ARBA00022588"/>
    </source>
</evidence>
<dbReference type="Gene3D" id="1.10.533.10">
    <property type="entry name" value="Death Domain, Fas"/>
    <property type="match status" value="2"/>
</dbReference>
<keyword evidence="6" id="KW-1271">Inflammasome</keyword>
<dbReference type="SMART" id="SM01289">
    <property type="entry name" value="PYRIN"/>
    <property type="match status" value="1"/>
</dbReference>
<dbReference type="PROSITE" id="PS50824">
    <property type="entry name" value="DAPIN"/>
    <property type="match status" value="1"/>
</dbReference>
<name>A0A2G9RN34_AQUCT</name>
<protein>
    <recommendedName>
        <fullName evidence="12">Apoptosis-associated speck-like protein containing a CARD</fullName>
    </recommendedName>
</protein>
<dbReference type="Proteomes" id="UP000228934">
    <property type="component" value="Unassembled WGS sequence"/>
</dbReference>
<keyword evidence="4" id="KW-0391">Immunity</keyword>
<dbReference type="OrthoDB" id="10058437at2759"/>
<dbReference type="CDD" id="cd08321">
    <property type="entry name" value="Pyrin_ASC-like"/>
    <property type="match status" value="1"/>
</dbReference>
<dbReference type="PROSITE" id="PS50209">
    <property type="entry name" value="CARD"/>
    <property type="match status" value="1"/>
</dbReference>
<keyword evidence="5" id="KW-0395">Inflammatory response</keyword>
<dbReference type="Pfam" id="PF02758">
    <property type="entry name" value="PYRIN"/>
    <property type="match status" value="1"/>
</dbReference>
<dbReference type="AlphaFoldDB" id="A0A2G9RN34"/>
<accession>A0A2G9RN34</accession>
<evidence type="ECO:0000256" key="2">
    <source>
        <dbReference type="ARBA" id="ARBA00022490"/>
    </source>
</evidence>
<dbReference type="InterPro" id="IPR033516">
    <property type="entry name" value="CARD8/ASC/NALP1_CARD"/>
</dbReference>
<evidence type="ECO:0000256" key="7">
    <source>
        <dbReference type="SAM" id="MobiDB-lite"/>
    </source>
</evidence>
<evidence type="ECO:0000256" key="6">
    <source>
        <dbReference type="ARBA" id="ARBA00023233"/>
    </source>
</evidence>
<dbReference type="CDD" id="cd08330">
    <property type="entry name" value="CARD_ASC_NALP1"/>
    <property type="match status" value="1"/>
</dbReference>
<dbReference type="InterPro" id="IPR001315">
    <property type="entry name" value="CARD"/>
</dbReference>